<dbReference type="InterPro" id="IPR051404">
    <property type="entry name" value="TA_system_antitoxin"/>
</dbReference>
<name>A0A7W5Z276_9HYPH</name>
<dbReference type="Pfam" id="PF15919">
    <property type="entry name" value="HicB_lk_antitox"/>
    <property type="match status" value="1"/>
</dbReference>
<organism evidence="2 3">
    <name type="scientific">Pseudochelatococcus contaminans</name>
    <dbReference type="NCBI Taxonomy" id="1538103"/>
    <lineage>
        <taxon>Bacteria</taxon>
        <taxon>Pseudomonadati</taxon>
        <taxon>Pseudomonadota</taxon>
        <taxon>Alphaproteobacteria</taxon>
        <taxon>Hyphomicrobiales</taxon>
        <taxon>Chelatococcaceae</taxon>
        <taxon>Pseudochelatococcus</taxon>
    </lineage>
</organism>
<dbReference type="GO" id="GO:0006355">
    <property type="term" value="P:regulation of DNA-templated transcription"/>
    <property type="evidence" value="ECO:0007669"/>
    <property type="project" value="InterPro"/>
</dbReference>
<comment type="caution">
    <text evidence="2">The sequence shown here is derived from an EMBL/GenBank/DDBJ whole genome shotgun (WGS) entry which is preliminary data.</text>
</comment>
<dbReference type="InterPro" id="IPR010985">
    <property type="entry name" value="Ribbon_hlx_hlx"/>
</dbReference>
<dbReference type="SUPFAM" id="SSF143100">
    <property type="entry name" value="TTHA1013/TTHA0281-like"/>
    <property type="match status" value="1"/>
</dbReference>
<accession>A0A7W5Z276</accession>
<dbReference type="AlphaFoldDB" id="A0A7W5Z276"/>
<dbReference type="InterPro" id="IPR031807">
    <property type="entry name" value="HicB-like"/>
</dbReference>
<dbReference type="EMBL" id="JACICC010000002">
    <property type="protein sequence ID" value="MBB3808750.1"/>
    <property type="molecule type" value="Genomic_DNA"/>
</dbReference>
<dbReference type="SUPFAM" id="SSF47598">
    <property type="entry name" value="Ribbon-helix-helix"/>
    <property type="match status" value="1"/>
</dbReference>
<dbReference type="InterPro" id="IPR035069">
    <property type="entry name" value="TTHA1013/TTHA0281-like"/>
</dbReference>
<dbReference type="PANTHER" id="PTHR34504:SF2">
    <property type="entry name" value="UPF0150 PROTEIN SSL0259"/>
    <property type="match status" value="1"/>
</dbReference>
<dbReference type="Proteomes" id="UP000537592">
    <property type="component" value="Unassembled WGS sequence"/>
</dbReference>
<reference evidence="2 3" key="1">
    <citation type="submission" date="2020-08" db="EMBL/GenBank/DDBJ databases">
        <title>Genomic Encyclopedia of Type Strains, Phase IV (KMG-IV): sequencing the most valuable type-strain genomes for metagenomic binning, comparative biology and taxonomic classification.</title>
        <authorList>
            <person name="Goeker M."/>
        </authorList>
    </citation>
    <scope>NUCLEOTIDE SEQUENCE [LARGE SCALE GENOMIC DNA]</scope>
    <source>
        <strain evidence="2 3">DSM 28760</strain>
    </source>
</reference>
<sequence>MRYVAFIHKDPGSDYGVSFPDFPGCISAGSTVDEAVANAIEALSGHVAVMVADGDEIPPPRALDGVLADPEFAEEREGATYVYVPLIRERGAWIRVNVSMDSGLVEAIDAAAKQRGLTRSAFLAAAARKEIEAAA</sequence>
<dbReference type="Gene3D" id="3.30.160.250">
    <property type="match status" value="1"/>
</dbReference>
<protein>
    <submittedName>
        <fullName evidence="2">Putative RNase H-like HicB family nuclease</fullName>
    </submittedName>
</protein>
<keyword evidence="3" id="KW-1185">Reference proteome</keyword>
<evidence type="ECO:0000259" key="1">
    <source>
        <dbReference type="Pfam" id="PF15919"/>
    </source>
</evidence>
<dbReference type="PANTHER" id="PTHR34504">
    <property type="entry name" value="ANTITOXIN HICB"/>
    <property type="match status" value="1"/>
</dbReference>
<dbReference type="RefSeq" id="WP_183750797.1">
    <property type="nucleotide sequence ID" value="NZ_JACICC010000002.1"/>
</dbReference>
<feature type="domain" description="HicB-like antitoxin of toxin-antitoxin system" evidence="1">
    <location>
        <begin position="3"/>
        <end position="127"/>
    </location>
</feature>
<evidence type="ECO:0000313" key="2">
    <source>
        <dbReference type="EMBL" id="MBB3808750.1"/>
    </source>
</evidence>
<evidence type="ECO:0000313" key="3">
    <source>
        <dbReference type="Proteomes" id="UP000537592"/>
    </source>
</evidence>
<gene>
    <name evidence="2" type="ORF">FHS81_000820</name>
</gene>
<dbReference type="CDD" id="cd22231">
    <property type="entry name" value="RHH_NikR_HicB-like"/>
    <property type="match status" value="1"/>
</dbReference>
<proteinExistence type="predicted"/>